<keyword evidence="2" id="KW-1185">Reference proteome</keyword>
<evidence type="ECO:0000313" key="1">
    <source>
        <dbReference type="EMBL" id="MBU2787897.1"/>
    </source>
</evidence>
<evidence type="ECO:0000313" key="2">
    <source>
        <dbReference type="Proteomes" id="UP001197378"/>
    </source>
</evidence>
<dbReference type="Proteomes" id="UP001197378">
    <property type="component" value="Unassembled WGS sequence"/>
</dbReference>
<reference evidence="1" key="1">
    <citation type="journal article" date="2021" name="ISME J.">
        <title>Genomic evolution of the class Acidithiobacillia: deep-branching Proteobacteria living in extreme acidic conditions.</title>
        <authorList>
            <person name="Moya-Beltran A."/>
            <person name="Beard S."/>
            <person name="Rojas-Villalobos C."/>
            <person name="Issotta F."/>
            <person name="Gallardo Y."/>
            <person name="Ulloa R."/>
            <person name="Giaveno A."/>
            <person name="Degli Esposti M."/>
            <person name="Johnson D.B."/>
            <person name="Quatrini R."/>
        </authorList>
    </citation>
    <scope>NUCLEOTIDE SEQUENCE</scope>
    <source>
        <strain evidence="1">VAN18-1</strain>
    </source>
</reference>
<accession>A0AAE3CJL8</accession>
<protein>
    <submittedName>
        <fullName evidence="1">Uncharacterized protein</fullName>
    </submittedName>
</protein>
<proteinExistence type="predicted"/>
<sequence length="176" mass="19909">MTDKLLAARRQAEIDSANTLGAGVAVSNLVMSCFGAIGDRHRHEKFMDAITAECADAITKAYNVFNGMTFFVQAYDHMSREYAKLAPGIALRMYWLQAEPQTGLDTSIPEDRNVGLWTGRNAFLRSIVPKGDTSMWLDAGFYSKEIAKPFSAYTDENRYKARFVYGQSWKMQEMYQ</sequence>
<feature type="non-terminal residue" evidence="1">
    <location>
        <position position="1"/>
    </location>
</feature>
<dbReference type="AlphaFoldDB" id="A0AAE3CJL8"/>
<feature type="non-terminal residue" evidence="1">
    <location>
        <position position="176"/>
    </location>
</feature>
<gene>
    <name evidence="1" type="ORF">HFQ13_06720</name>
</gene>
<comment type="caution">
    <text evidence="1">The sequence shown here is derived from an EMBL/GenBank/DDBJ whole genome shotgun (WGS) entry which is preliminary data.</text>
</comment>
<dbReference type="PROSITE" id="PS51257">
    <property type="entry name" value="PROKAR_LIPOPROTEIN"/>
    <property type="match status" value="1"/>
</dbReference>
<dbReference type="EMBL" id="JAAXYO010000088">
    <property type="protein sequence ID" value="MBU2787897.1"/>
    <property type="molecule type" value="Genomic_DNA"/>
</dbReference>
<organism evidence="1 2">
    <name type="scientific">Igneacidithiobacillus copahuensis</name>
    <dbReference type="NCBI Taxonomy" id="2724909"/>
    <lineage>
        <taxon>Bacteria</taxon>
        <taxon>Pseudomonadati</taxon>
        <taxon>Pseudomonadota</taxon>
        <taxon>Acidithiobacillia</taxon>
        <taxon>Acidithiobacillales</taxon>
        <taxon>Acidithiobacillaceae</taxon>
        <taxon>Igneacidithiobacillus</taxon>
    </lineage>
</organism>
<dbReference type="RefSeq" id="WP_215885490.1">
    <property type="nucleotide sequence ID" value="NZ_JAAXYO010000088.1"/>
</dbReference>
<name>A0AAE3CJL8_9PROT</name>